<organism evidence="1 2">
    <name type="scientific">Plasmodium vivax</name>
    <name type="common">malaria parasite P. vivax</name>
    <dbReference type="NCBI Taxonomy" id="5855"/>
    <lineage>
        <taxon>Eukaryota</taxon>
        <taxon>Sar</taxon>
        <taxon>Alveolata</taxon>
        <taxon>Apicomplexa</taxon>
        <taxon>Aconoidasida</taxon>
        <taxon>Haemosporida</taxon>
        <taxon>Plasmodiidae</taxon>
        <taxon>Plasmodium</taxon>
        <taxon>Plasmodium (Plasmodium)</taxon>
    </lineage>
</organism>
<dbReference type="EMBL" id="CAJZCX010000003">
    <property type="protein sequence ID" value="CAG9472755.1"/>
    <property type="molecule type" value="Genomic_DNA"/>
</dbReference>
<dbReference type="Pfam" id="PF05795">
    <property type="entry name" value="Plasmodium_Vir"/>
    <property type="match status" value="1"/>
</dbReference>
<gene>
    <name evidence="1" type="ORF">PVW1_140088700</name>
</gene>
<comment type="caution">
    <text evidence="1">The sequence shown here is derived from an EMBL/GenBank/DDBJ whole genome shotgun (WGS) entry which is preliminary data.</text>
</comment>
<dbReference type="Proteomes" id="UP000779233">
    <property type="component" value="Unassembled WGS sequence"/>
</dbReference>
<name>A0A8S4H985_PLAVI</name>
<dbReference type="VEuPathDB" id="PlasmoDB:PVPAM_060035600"/>
<evidence type="ECO:0000313" key="1">
    <source>
        <dbReference type="EMBL" id="CAG9472755.1"/>
    </source>
</evidence>
<sequence length="348" mass="40770">MFLSEFAKSFCLSPLPSKKLYDKWDAHLNSIEQYNEICKKGRYKDDDKFLKLCSIALLYLKNSDNSTERKSLTCNRCKLFNYWIVDQLNKKFGDQRNLAFGFLNFIVKTDGDNNHFIKNYKCELDLKVSSDVNWEVKKEFYEYVIDYFQIYTRAKRDHDNCKKYKNYLTKKSSLKTYIEKILPDVKINNLSNIYEKCPNVNQNVLLSKLQNNQDDLIYYDSEDDEGLQQLPKLKRSLDAEGSDDDIETGPMPFGVPQGGFDVSYYIKSIKSSPYTMPSILSLTGVSALAMFLHKFKSYRSFLRRERAQTIHFADDFNKEFGKEFSDNSSKYATDNFEKDQINIAYQNA</sequence>
<reference evidence="1" key="1">
    <citation type="submission" date="2021-09" db="EMBL/GenBank/DDBJ databases">
        <authorList>
            <consortium name="Pathogen Informatics"/>
        </authorList>
    </citation>
    <scope>NUCLEOTIDE SEQUENCE</scope>
    <source>
        <strain evidence="1">PvW1</strain>
    </source>
</reference>
<dbReference type="AlphaFoldDB" id="A0A8S4H985"/>
<dbReference type="InterPro" id="IPR008780">
    <property type="entry name" value="Plasmodium_Vir"/>
</dbReference>
<evidence type="ECO:0000313" key="2">
    <source>
        <dbReference type="Proteomes" id="UP000779233"/>
    </source>
</evidence>
<proteinExistence type="predicted"/>
<protein>
    <submittedName>
        <fullName evidence="1">(malaria parasite P. vivax) hypothetical protein</fullName>
    </submittedName>
</protein>
<accession>A0A8S4H985</accession>